<name>A0A0M6W863_9GAMM</name>
<comment type="similarity">
    <text evidence="4">Belongs to the BamB family.</text>
</comment>
<dbReference type="HAMAP" id="MF_00923">
    <property type="entry name" value="OM_assembly_BamB"/>
    <property type="match status" value="1"/>
</dbReference>
<reference evidence="7" key="1">
    <citation type="submission" date="2015-05" db="EMBL/GenBank/DDBJ databases">
        <authorList>
            <person name="Manzano-Marin A."/>
        </authorList>
    </citation>
    <scope>NUCLEOTIDE SEQUENCE [LARGE SCALE GENOMIC DNA]</scope>
    <source>
        <strain evidence="7">officinalis</strain>
    </source>
</reference>
<keyword evidence="4" id="KW-0449">Lipoprotein</keyword>
<dbReference type="GO" id="GO:0043165">
    <property type="term" value="P:Gram-negative-bacterium-type cell outer membrane assembly"/>
    <property type="evidence" value="ECO:0007669"/>
    <property type="project" value="UniProtKB-UniRule"/>
</dbReference>
<dbReference type="InterPro" id="IPR002372">
    <property type="entry name" value="PQQ_rpt_dom"/>
</dbReference>
<dbReference type="Proteomes" id="UP000242301">
    <property type="component" value="Unassembled WGS sequence"/>
</dbReference>
<keyword evidence="2 4" id="KW-0472">Membrane</keyword>
<comment type="function">
    <text evidence="4">Part of the outer membrane protein assembly complex, which is involved in assembly and insertion of beta-barrel proteins into the outer membrane.</text>
</comment>
<dbReference type="InterPro" id="IPR018391">
    <property type="entry name" value="PQQ_b-propeller_rpt"/>
</dbReference>
<evidence type="ECO:0000256" key="4">
    <source>
        <dbReference type="HAMAP-Rule" id="MF_00923"/>
    </source>
</evidence>
<keyword evidence="7" id="KW-1185">Reference proteome</keyword>
<dbReference type="Pfam" id="PF13360">
    <property type="entry name" value="PQQ_2"/>
    <property type="match status" value="1"/>
</dbReference>
<dbReference type="PANTHER" id="PTHR34512">
    <property type="entry name" value="CELL SURFACE PROTEIN"/>
    <property type="match status" value="1"/>
</dbReference>
<dbReference type="NCBIfam" id="TIGR03300">
    <property type="entry name" value="assembly_YfgL"/>
    <property type="match status" value="1"/>
</dbReference>
<comment type="subcellular location">
    <subcellularLocation>
        <location evidence="4">Cell outer membrane</location>
        <topology evidence="4">Lipid-anchor</topology>
    </subcellularLocation>
</comment>
<dbReference type="SUPFAM" id="SSF50998">
    <property type="entry name" value="Quinoprotein alcohol dehydrogenase-like"/>
    <property type="match status" value="1"/>
</dbReference>
<keyword evidence="1 4" id="KW-0732">Signal</keyword>
<keyword evidence="3 4" id="KW-0998">Cell outer membrane</keyword>
<keyword evidence="4" id="KW-0564">Palmitate</keyword>
<dbReference type="InterPro" id="IPR015943">
    <property type="entry name" value="WD40/YVTN_repeat-like_dom_sf"/>
</dbReference>
<dbReference type="InterPro" id="IPR017687">
    <property type="entry name" value="BamB"/>
</dbReference>
<proteinExistence type="inferred from homology"/>
<organism evidence="6 7">
    <name type="scientific">Candidatus Providencia siddallii</name>
    <dbReference type="NCBI Taxonomy" id="1715285"/>
    <lineage>
        <taxon>Bacteria</taxon>
        <taxon>Pseudomonadati</taxon>
        <taxon>Pseudomonadota</taxon>
        <taxon>Gammaproteobacteria</taxon>
        <taxon>Enterobacterales</taxon>
        <taxon>Morganellaceae</taxon>
        <taxon>Providencia</taxon>
    </lineage>
</organism>
<evidence type="ECO:0000259" key="5">
    <source>
        <dbReference type="Pfam" id="PF13360"/>
    </source>
</evidence>
<dbReference type="SMART" id="SM00564">
    <property type="entry name" value="PQQ"/>
    <property type="match status" value="6"/>
</dbReference>
<gene>
    <name evidence="4 6" type="primary">bamB</name>
    <name evidence="6" type="ORF">SOFFGTOCOR_0092</name>
</gene>
<dbReference type="PROSITE" id="PS51257">
    <property type="entry name" value="PROKAR_LIPOPROTEIN"/>
    <property type="match status" value="1"/>
</dbReference>
<dbReference type="AlphaFoldDB" id="A0A0M6W863"/>
<comment type="subunit">
    <text evidence="4">Part of the Bam complex, which is composed of the outer membrane protein BamA, and four lipoproteins BamB, BamC, BamD and BamE.</text>
</comment>
<dbReference type="STRING" id="1715285.SOFFGTOCOR_0092"/>
<dbReference type="EMBL" id="CVRF01000001">
    <property type="protein sequence ID" value="CRK85537.1"/>
    <property type="molecule type" value="Genomic_DNA"/>
</dbReference>
<dbReference type="GO" id="GO:0009279">
    <property type="term" value="C:cell outer membrane"/>
    <property type="evidence" value="ECO:0007669"/>
    <property type="project" value="UniProtKB-SubCell"/>
</dbReference>
<dbReference type="GO" id="GO:0051205">
    <property type="term" value="P:protein insertion into membrane"/>
    <property type="evidence" value="ECO:0007669"/>
    <property type="project" value="UniProtKB-UniRule"/>
</dbReference>
<dbReference type="PANTHER" id="PTHR34512:SF30">
    <property type="entry name" value="OUTER MEMBRANE PROTEIN ASSEMBLY FACTOR BAMB"/>
    <property type="match status" value="1"/>
</dbReference>
<dbReference type="Gene3D" id="2.130.10.10">
    <property type="entry name" value="YVTN repeat-like/Quinoprotein amine dehydrogenase"/>
    <property type="match status" value="1"/>
</dbReference>
<sequence>MRLYIFILVLLTSLIFFVGCISIQKTNNVSLLPKTKNLFTPIIVWDKKIGSGTKNFYSKLSPAYENLIVYAADRNGLVKALKIDNGKEIWISDLSSHNCFLCSKTSAFLSGGIKVFNDKVFISTERGVLFALNKTNGKVIWTTDIDGEGLSKPVVSNDLVIIHTNSGQLQAIDINDGEIKWSLNIGTPFISLRGVSSPTISFGTLIIGGDNGIVTSVLMPQGQIIWQKQISQITTTNEIAKINDIDVTPIVDYDRIYIVSYNNVLSALDIYSGKSIWKREISSVNDMIISGENIFLIDINDRIFSIRKTDGVILWTKENLLNRGLSEAEIFNGYLVFGDKKGYLHWLDITDGESVAQNKLDSSGIQSRPVVAFDNLIVQAINGNLYLLKI</sequence>
<evidence type="ECO:0000256" key="1">
    <source>
        <dbReference type="ARBA" id="ARBA00022729"/>
    </source>
</evidence>
<evidence type="ECO:0000256" key="2">
    <source>
        <dbReference type="ARBA" id="ARBA00023136"/>
    </source>
</evidence>
<evidence type="ECO:0000313" key="7">
    <source>
        <dbReference type="Proteomes" id="UP000242301"/>
    </source>
</evidence>
<evidence type="ECO:0000313" key="6">
    <source>
        <dbReference type="EMBL" id="CRK85537.1"/>
    </source>
</evidence>
<dbReference type="NCBIfam" id="NF008351">
    <property type="entry name" value="PRK11138.1"/>
    <property type="match status" value="1"/>
</dbReference>
<protein>
    <recommendedName>
        <fullName evidence="4">Outer membrane protein assembly factor BamB</fullName>
    </recommendedName>
</protein>
<feature type="domain" description="Pyrrolo-quinoline quinone repeat" evidence="5">
    <location>
        <begin position="74"/>
        <end position="316"/>
    </location>
</feature>
<accession>A0A0M6W863</accession>
<dbReference type="InterPro" id="IPR011047">
    <property type="entry name" value="Quinoprotein_ADH-like_sf"/>
</dbReference>
<evidence type="ECO:0000256" key="3">
    <source>
        <dbReference type="ARBA" id="ARBA00023237"/>
    </source>
</evidence>